<evidence type="ECO:0000256" key="1">
    <source>
        <dbReference type="ARBA" id="ARBA00009690"/>
    </source>
</evidence>
<evidence type="ECO:0000256" key="8">
    <source>
        <dbReference type="HAMAP-Rule" id="MF_00909"/>
    </source>
</evidence>
<keyword evidence="6 8" id="KW-0717">Septation</keyword>
<evidence type="ECO:0000259" key="12">
    <source>
        <dbReference type="SMART" id="SM00864"/>
    </source>
</evidence>
<dbReference type="InterPro" id="IPR036525">
    <property type="entry name" value="Tubulin/FtsZ_GTPase_sf"/>
</dbReference>
<evidence type="ECO:0000256" key="7">
    <source>
        <dbReference type="ARBA" id="ARBA00023306"/>
    </source>
</evidence>
<reference evidence="14 15" key="1">
    <citation type="journal article" date="2004" name="Science">
        <title>A predator unmasked: life cycle of Bdellovibrio bacteriovorus from a genomic perspective.</title>
        <authorList>
            <person name="Rendulic S."/>
            <person name="Jagtap P."/>
            <person name="Rosinus A."/>
            <person name="Eppinger M."/>
            <person name="Baar C."/>
            <person name="Lanz C."/>
            <person name="Keller H."/>
            <person name="Lambert C."/>
            <person name="Evans K.J."/>
            <person name="Goesmann A."/>
            <person name="Meyer F."/>
            <person name="Sockett R.E."/>
            <person name="Schuster S.C."/>
        </authorList>
    </citation>
    <scope>NUCLEOTIDE SEQUENCE [LARGE SCALE GENOMIC DNA]</scope>
    <source>
        <strain evidence="15">ATCC 15356 / DSM 50701 / NCIMB 9529 / HD100</strain>
    </source>
</reference>
<dbReference type="eggNOG" id="COG0206">
    <property type="taxonomic scope" value="Bacteria"/>
</dbReference>
<keyword evidence="2 8" id="KW-0963">Cytoplasm</keyword>
<evidence type="ECO:0000256" key="2">
    <source>
        <dbReference type="ARBA" id="ARBA00022490"/>
    </source>
</evidence>
<comment type="subcellular location">
    <subcellularLocation>
        <location evidence="8">Cytoplasm</location>
    </subcellularLocation>
    <text evidence="8">Assembles at midcell at the inner surface of the cytoplasmic membrane.</text>
</comment>
<feature type="binding site" evidence="8">
    <location>
        <position position="143"/>
    </location>
    <ligand>
        <name>GTP</name>
        <dbReference type="ChEBI" id="CHEBI:37565"/>
    </ligand>
</feature>
<feature type="binding site" evidence="8">
    <location>
        <begin position="108"/>
        <end position="110"/>
    </location>
    <ligand>
        <name>GTP</name>
        <dbReference type="ChEBI" id="CHEBI:37565"/>
    </ligand>
</feature>
<proteinExistence type="inferred from homology"/>
<keyword evidence="15" id="KW-1185">Reference proteome</keyword>
<dbReference type="STRING" id="264462.Bd3189"/>
<dbReference type="SMART" id="SM00865">
    <property type="entry name" value="Tubulin_C"/>
    <property type="match status" value="1"/>
</dbReference>
<keyword evidence="4 8" id="KW-0547">Nucleotide-binding</keyword>
<evidence type="ECO:0000313" key="14">
    <source>
        <dbReference type="EMBL" id="CAE80944.1"/>
    </source>
</evidence>
<feature type="binding site" evidence="8">
    <location>
        <position position="139"/>
    </location>
    <ligand>
        <name>GTP</name>
        <dbReference type="ChEBI" id="CHEBI:37565"/>
    </ligand>
</feature>
<feature type="domain" description="Tubulin/FtsZ GTPase" evidence="12">
    <location>
        <begin position="13"/>
        <end position="205"/>
    </location>
</feature>
<organism evidence="14 15">
    <name type="scientific">Bdellovibrio bacteriovorus (strain ATCC 15356 / DSM 50701 / NCIMB 9529 / HD100)</name>
    <dbReference type="NCBI Taxonomy" id="264462"/>
    <lineage>
        <taxon>Bacteria</taxon>
        <taxon>Pseudomonadati</taxon>
        <taxon>Bdellovibrionota</taxon>
        <taxon>Bdellovibrionia</taxon>
        <taxon>Bdellovibrionales</taxon>
        <taxon>Pseudobdellovibrionaceae</taxon>
        <taxon>Bdellovibrio</taxon>
    </lineage>
</organism>
<dbReference type="FunFam" id="3.40.50.1440:FF:000023">
    <property type="entry name" value="Cell division protein FtsZ"/>
    <property type="match status" value="1"/>
</dbReference>
<dbReference type="Pfam" id="PF12327">
    <property type="entry name" value="FtsZ_C"/>
    <property type="match status" value="1"/>
</dbReference>
<dbReference type="GO" id="GO:0043093">
    <property type="term" value="P:FtsZ-dependent cytokinesis"/>
    <property type="evidence" value="ECO:0007669"/>
    <property type="project" value="UniProtKB-UniRule"/>
</dbReference>
<evidence type="ECO:0000256" key="10">
    <source>
        <dbReference type="RuleBase" id="RU000631"/>
    </source>
</evidence>
<comment type="function">
    <text evidence="8 10">Essential cell division protein that forms a contractile ring structure (Z ring) at the future cell division site. The regulation of the ring assembly controls the timing and the location of cell division. One of the functions of the FtsZ ring is to recruit other cell division proteins to the septum to produce a new cell wall between the dividing cells. Binds GTP and shows GTPase activity.</text>
</comment>
<dbReference type="KEGG" id="bba:Bd3189"/>
<feature type="domain" description="Tubulin/FtsZ 2-layer sandwich" evidence="13">
    <location>
        <begin position="207"/>
        <end position="325"/>
    </location>
</feature>
<accession>Q6MIG9</accession>
<keyword evidence="5 8" id="KW-0342">GTP-binding</keyword>
<evidence type="ECO:0000256" key="6">
    <source>
        <dbReference type="ARBA" id="ARBA00023210"/>
    </source>
</evidence>
<protein>
    <recommendedName>
        <fullName evidence="8 9">Cell division protein FtsZ</fullName>
    </recommendedName>
</protein>
<dbReference type="InterPro" id="IPR045061">
    <property type="entry name" value="FtsZ/CetZ"/>
</dbReference>
<evidence type="ECO:0000313" key="15">
    <source>
        <dbReference type="Proteomes" id="UP000008080"/>
    </source>
</evidence>
<dbReference type="HOGENOM" id="CLU_024865_5_2_7"/>
<dbReference type="SMART" id="SM00864">
    <property type="entry name" value="Tubulin"/>
    <property type="match status" value="1"/>
</dbReference>
<feature type="region of interest" description="Disordered" evidence="11">
    <location>
        <begin position="489"/>
        <end position="517"/>
    </location>
</feature>
<keyword evidence="3 8" id="KW-0132">Cell division</keyword>
<comment type="subunit">
    <text evidence="8">Homodimer. Polymerizes to form a dynamic ring structure in a strictly GTP-dependent manner. Interacts directly with several other division proteins.</text>
</comment>
<dbReference type="PRINTS" id="PR00423">
    <property type="entry name" value="CELLDVISFTSZ"/>
</dbReference>
<dbReference type="GO" id="GO:0005737">
    <property type="term" value="C:cytoplasm"/>
    <property type="evidence" value="ECO:0007669"/>
    <property type="project" value="UniProtKB-SubCell"/>
</dbReference>
<evidence type="ECO:0000259" key="13">
    <source>
        <dbReference type="SMART" id="SM00865"/>
    </source>
</evidence>
<evidence type="ECO:0000256" key="9">
    <source>
        <dbReference type="NCBIfam" id="TIGR00065"/>
    </source>
</evidence>
<dbReference type="AlphaFoldDB" id="Q6MIG9"/>
<evidence type="ECO:0000256" key="4">
    <source>
        <dbReference type="ARBA" id="ARBA00022741"/>
    </source>
</evidence>
<keyword evidence="7 8" id="KW-0131">Cell cycle</keyword>
<feature type="binding site" evidence="8">
    <location>
        <begin position="21"/>
        <end position="25"/>
    </location>
    <ligand>
        <name>GTP</name>
        <dbReference type="ChEBI" id="CHEBI:37565"/>
    </ligand>
</feature>
<dbReference type="HAMAP" id="MF_00909">
    <property type="entry name" value="FtsZ"/>
    <property type="match status" value="1"/>
</dbReference>
<evidence type="ECO:0000256" key="5">
    <source>
        <dbReference type="ARBA" id="ARBA00023134"/>
    </source>
</evidence>
<evidence type="ECO:0000256" key="3">
    <source>
        <dbReference type="ARBA" id="ARBA00022618"/>
    </source>
</evidence>
<feature type="binding site" evidence="8">
    <location>
        <position position="187"/>
    </location>
    <ligand>
        <name>GTP</name>
        <dbReference type="ChEBI" id="CHEBI:37565"/>
    </ligand>
</feature>
<name>Q6MIG9_BDEBA</name>
<dbReference type="GeneID" id="93014031"/>
<dbReference type="Gene3D" id="3.30.1330.20">
    <property type="entry name" value="Tubulin/FtsZ, C-terminal domain"/>
    <property type="match status" value="1"/>
</dbReference>
<dbReference type="PANTHER" id="PTHR30314:SF3">
    <property type="entry name" value="MITOCHONDRIAL DIVISION PROTEIN FSZA"/>
    <property type="match status" value="1"/>
</dbReference>
<dbReference type="PROSITE" id="PS01135">
    <property type="entry name" value="FTSZ_2"/>
    <property type="match status" value="1"/>
</dbReference>
<dbReference type="InterPro" id="IPR018316">
    <property type="entry name" value="Tubulin/FtsZ_2-layer-sand-dom"/>
</dbReference>
<feature type="compositionally biased region" description="Basic and acidic residues" evidence="11">
    <location>
        <begin position="489"/>
        <end position="500"/>
    </location>
</feature>
<dbReference type="CDD" id="cd02201">
    <property type="entry name" value="FtsZ_type1"/>
    <property type="match status" value="1"/>
</dbReference>
<dbReference type="GO" id="GO:0051258">
    <property type="term" value="P:protein polymerization"/>
    <property type="evidence" value="ECO:0007669"/>
    <property type="project" value="UniProtKB-UniRule"/>
</dbReference>
<dbReference type="GO" id="GO:0003924">
    <property type="term" value="F:GTPase activity"/>
    <property type="evidence" value="ECO:0007669"/>
    <property type="project" value="UniProtKB-UniRule"/>
</dbReference>
<dbReference type="NCBIfam" id="TIGR00065">
    <property type="entry name" value="ftsZ"/>
    <property type="match status" value="1"/>
</dbReference>
<dbReference type="RefSeq" id="WP_011165548.1">
    <property type="nucleotide sequence ID" value="NC_005363.1"/>
</dbReference>
<dbReference type="GO" id="GO:0000917">
    <property type="term" value="P:division septum assembly"/>
    <property type="evidence" value="ECO:0007669"/>
    <property type="project" value="UniProtKB-KW"/>
</dbReference>
<dbReference type="Gene3D" id="3.40.50.1440">
    <property type="entry name" value="Tubulin/FtsZ, GTPase domain"/>
    <property type="match status" value="1"/>
</dbReference>
<gene>
    <name evidence="8 14" type="primary">ftsZ</name>
    <name evidence="14" type="ordered locus">Bd3189</name>
</gene>
<dbReference type="Pfam" id="PF00091">
    <property type="entry name" value="Tubulin"/>
    <property type="match status" value="1"/>
</dbReference>
<dbReference type="InterPro" id="IPR003008">
    <property type="entry name" value="Tubulin_FtsZ_GTPase"/>
</dbReference>
<dbReference type="GO" id="GO:0005525">
    <property type="term" value="F:GTP binding"/>
    <property type="evidence" value="ECO:0007669"/>
    <property type="project" value="UniProtKB-UniRule"/>
</dbReference>
<dbReference type="PANTHER" id="PTHR30314">
    <property type="entry name" value="CELL DIVISION PROTEIN FTSZ-RELATED"/>
    <property type="match status" value="1"/>
</dbReference>
<dbReference type="InterPro" id="IPR037103">
    <property type="entry name" value="Tubulin/FtsZ-like_C"/>
</dbReference>
<dbReference type="InterPro" id="IPR020805">
    <property type="entry name" value="Cell_div_FtsZ_CS"/>
</dbReference>
<dbReference type="InterPro" id="IPR000158">
    <property type="entry name" value="Cell_div_FtsZ"/>
</dbReference>
<dbReference type="InterPro" id="IPR008280">
    <property type="entry name" value="Tub_FtsZ_C"/>
</dbReference>
<dbReference type="SUPFAM" id="SSF55307">
    <property type="entry name" value="Tubulin C-terminal domain-like"/>
    <property type="match status" value="1"/>
</dbReference>
<comment type="similarity">
    <text evidence="1 8 10">Belongs to the FtsZ family.</text>
</comment>
<dbReference type="EMBL" id="BX842654">
    <property type="protein sequence ID" value="CAE80944.1"/>
    <property type="molecule type" value="Genomic_DNA"/>
</dbReference>
<dbReference type="InterPro" id="IPR024757">
    <property type="entry name" value="FtsZ_C"/>
</dbReference>
<dbReference type="Proteomes" id="UP000008080">
    <property type="component" value="Chromosome"/>
</dbReference>
<feature type="compositionally biased region" description="Basic and acidic residues" evidence="11">
    <location>
        <begin position="508"/>
        <end position="517"/>
    </location>
</feature>
<evidence type="ECO:0000256" key="11">
    <source>
        <dbReference type="SAM" id="MobiDB-lite"/>
    </source>
</evidence>
<dbReference type="PROSITE" id="PS01134">
    <property type="entry name" value="FTSZ_1"/>
    <property type="match status" value="1"/>
</dbReference>
<dbReference type="GO" id="GO:0032153">
    <property type="term" value="C:cell division site"/>
    <property type="evidence" value="ECO:0007669"/>
    <property type="project" value="UniProtKB-UniRule"/>
</dbReference>
<dbReference type="SUPFAM" id="SSF52490">
    <property type="entry name" value="Tubulin nucleotide-binding domain-like"/>
    <property type="match status" value="1"/>
</dbReference>
<sequence length="552" mass="59043">MFELEENINIGANIKVVGVGGGGSNAVATMIESGMNGVEFIVANTDIQALNASKSPNKIQLGLDLTKGLGAGANPDVGRRAAIESYNEIVEKLEGADMVFVTAGMGGGTGTGGAPIVAKIARELGALTIGVVTKPFLFEGKKRGKHAEGGLADLKENVDTLIVIPNQKLLSIAAERTPLLETFKKADEVLLQAVKGISDLINIRGLINLDFADIRTVMSSKGIAIMGTGAAKGDNRAVEAATAAISSPLLENVKIDGATGIIINVTGGSDLSLYEVNEASTLITEAAHEDAEIIFGAVIDESMGDEVRVTVIATGFDSHEVKLVNDMAQVNQMQNFLNQNAAHFGGMNMQMPQMPQQMAQMPQMTQMPQMPQFPQMPVMPTMPQMPVMPQMPAVELPPITAVQTQVQSFTHQPQQTEAAPQVTETVVVPPVAAVTPQMAQQAAQNMMPQMPVQAQQVPVQQEVATPIQPQVESSLSPRDMLLAKARAFKESQDLKSKHANPEQLSMNVDHEQQSLEEARRMAREVLSSPFSSQNLEVPAFIRKKQGFDLNKE</sequence>